<name>A0A8S5MHI1_9CAUD</name>
<keyword evidence="1" id="KW-0175">Coiled coil</keyword>
<accession>A0A8S5MHI1</accession>
<feature type="coiled-coil region" evidence="1">
    <location>
        <begin position="87"/>
        <end position="114"/>
    </location>
</feature>
<evidence type="ECO:0000256" key="1">
    <source>
        <dbReference type="SAM" id="Coils"/>
    </source>
</evidence>
<reference evidence="2" key="1">
    <citation type="journal article" date="2021" name="Proc. Natl. Acad. Sci. U.S.A.">
        <title>A Catalog of Tens of Thousands of Viruses from Human Metagenomes Reveals Hidden Associations with Chronic Diseases.</title>
        <authorList>
            <person name="Tisza M.J."/>
            <person name="Buck C.B."/>
        </authorList>
    </citation>
    <scope>NUCLEOTIDE SEQUENCE</scope>
    <source>
        <strain evidence="2">Ct9Ns12</strain>
    </source>
</reference>
<evidence type="ECO:0008006" key="3">
    <source>
        <dbReference type="Google" id="ProtNLM"/>
    </source>
</evidence>
<dbReference type="EMBL" id="BK014906">
    <property type="protein sequence ID" value="DAD81668.1"/>
    <property type="molecule type" value="Genomic_DNA"/>
</dbReference>
<organism evidence="2">
    <name type="scientific">Myoviridae sp. ct9Ns12</name>
    <dbReference type="NCBI Taxonomy" id="2826626"/>
    <lineage>
        <taxon>Viruses</taxon>
        <taxon>Duplodnaviria</taxon>
        <taxon>Heunggongvirae</taxon>
        <taxon>Uroviricota</taxon>
        <taxon>Caudoviricetes</taxon>
    </lineage>
</organism>
<protein>
    <recommendedName>
        <fullName evidence="3">Coil containing protein</fullName>
    </recommendedName>
</protein>
<proteinExistence type="predicted"/>
<evidence type="ECO:0000313" key="2">
    <source>
        <dbReference type="EMBL" id="DAD81668.1"/>
    </source>
</evidence>
<sequence>MEKEQILSELTTRLGQTSLSSQTLTKYIELNPLSEGVDPEDYYNKATGFLQGLQGQYNHDVATQVEDFKKNYKPQPIPDDAKDEPNEGTLAAKLKKMEEELLQLKGEKEAEKRAASINELKAESKSQLKSQIENGGKNICNDEILGIAISDVEITDGMKVEDIVNCAKRNYEKRYKAIFGDGASPSINQFAETGEEQAKSRREAFKELMKSRGKLPKTK</sequence>